<accession>A0A6M5YMV6</accession>
<dbReference type="Pfam" id="PF01841">
    <property type="entry name" value="Transglut_core"/>
    <property type="match status" value="1"/>
</dbReference>
<name>A0A6M5YMV6_9BACT</name>
<keyword evidence="1" id="KW-0732">Signal</keyword>
<dbReference type="Gene3D" id="3.10.620.30">
    <property type="match status" value="1"/>
</dbReference>
<evidence type="ECO:0000259" key="2">
    <source>
        <dbReference type="SMART" id="SM00460"/>
    </source>
</evidence>
<evidence type="ECO:0000313" key="4">
    <source>
        <dbReference type="Proteomes" id="UP000503447"/>
    </source>
</evidence>
<protein>
    <recommendedName>
        <fullName evidence="2">Transglutaminase-like domain-containing protein</fullName>
    </recommendedName>
</protein>
<dbReference type="InterPro" id="IPR002931">
    <property type="entry name" value="Transglutaminase-like"/>
</dbReference>
<dbReference type="InterPro" id="IPR038765">
    <property type="entry name" value="Papain-like_cys_pep_sf"/>
</dbReference>
<dbReference type="PANTHER" id="PTHR38339">
    <property type="entry name" value="TRANSGLUTAMINASE DOMAIN PROTEIN"/>
    <property type="match status" value="1"/>
</dbReference>
<dbReference type="SMART" id="SM00460">
    <property type="entry name" value="TGc"/>
    <property type="match status" value="1"/>
</dbReference>
<dbReference type="Proteomes" id="UP000503447">
    <property type="component" value="Chromosome"/>
</dbReference>
<feature type="chain" id="PRO_5026821053" description="Transglutaminase-like domain-containing protein" evidence="1">
    <location>
        <begin position="22"/>
        <end position="378"/>
    </location>
</feature>
<proteinExistence type="predicted"/>
<keyword evidence="4" id="KW-1185">Reference proteome</keyword>
<dbReference type="KEGG" id="ftj:FTUN_1792"/>
<gene>
    <name evidence="3" type="ORF">FTUN_1792</name>
</gene>
<feature type="signal peptide" evidence="1">
    <location>
        <begin position="1"/>
        <end position="21"/>
    </location>
</feature>
<reference evidence="4" key="1">
    <citation type="submission" date="2020-05" db="EMBL/GenBank/DDBJ databases">
        <title>Frigoriglobus tundricola gen. nov., sp. nov., a psychrotolerant cellulolytic planctomycete of the family Gemmataceae with two divergent copies of 16S rRNA gene.</title>
        <authorList>
            <person name="Kulichevskaya I.S."/>
            <person name="Ivanova A.A."/>
            <person name="Naumoff D.G."/>
            <person name="Beletsky A.V."/>
            <person name="Rijpstra W.I.C."/>
            <person name="Sinninghe Damste J.S."/>
            <person name="Mardanov A.V."/>
            <person name="Ravin N.V."/>
            <person name="Dedysh S.N."/>
        </authorList>
    </citation>
    <scope>NUCLEOTIDE SEQUENCE [LARGE SCALE GENOMIC DNA]</scope>
    <source>
        <strain evidence="4">PL17</strain>
    </source>
</reference>
<feature type="domain" description="Transglutaminase-like" evidence="2">
    <location>
        <begin position="203"/>
        <end position="264"/>
    </location>
</feature>
<organism evidence="3 4">
    <name type="scientific">Frigoriglobus tundricola</name>
    <dbReference type="NCBI Taxonomy" id="2774151"/>
    <lineage>
        <taxon>Bacteria</taxon>
        <taxon>Pseudomonadati</taxon>
        <taxon>Planctomycetota</taxon>
        <taxon>Planctomycetia</taxon>
        <taxon>Gemmatales</taxon>
        <taxon>Gemmataceae</taxon>
        <taxon>Frigoriglobus</taxon>
    </lineage>
</organism>
<dbReference type="AlphaFoldDB" id="A0A6M5YMV6"/>
<dbReference type="RefSeq" id="WP_171470307.1">
    <property type="nucleotide sequence ID" value="NZ_CP053452.2"/>
</dbReference>
<sequence length="378" mass="41687">MSRLAPLALLALALVPRTVTAADPDPNQPISATRSDPVVYDIDFRVIATAPQNTKTLRVWVPVPPSDKGQEVKAGTFSTFPVEVKPTAHTEAVFGNTFAYFEFDRPQGAQIITHTFRATVWELRWGVDPAKVTRVEKWPASFDPFRRSETGVVVDDTFKKLAGTIAGGKPNAAHELDAILAWADANLTYDHSNTSLAASSEHALTKKRGDCSDYHGLCASLGRSLGVPTRVVDGFHLFPKNLPSHCKLEAFLPPYGWVSFDVSETQRFVRAIEAAPDLKPEEKKALARAAAERLRSGFRDNTWLLHSRGTDYDLAPKASQKVPLVATVYAEADGKPLPVPDPADATKREFAWMTAHKYTADRAAPYPFRDWKTLGPRR</sequence>
<evidence type="ECO:0000256" key="1">
    <source>
        <dbReference type="SAM" id="SignalP"/>
    </source>
</evidence>
<dbReference type="PANTHER" id="PTHR38339:SF1">
    <property type="entry name" value="TRANSGLUTAMINASE-LIKE DOMAIN-CONTAINING PROTEIN"/>
    <property type="match status" value="1"/>
</dbReference>
<evidence type="ECO:0000313" key="3">
    <source>
        <dbReference type="EMBL" id="QJW94272.1"/>
    </source>
</evidence>
<dbReference type="EMBL" id="CP053452">
    <property type="protein sequence ID" value="QJW94272.1"/>
    <property type="molecule type" value="Genomic_DNA"/>
</dbReference>
<dbReference type="SUPFAM" id="SSF54001">
    <property type="entry name" value="Cysteine proteinases"/>
    <property type="match status" value="1"/>
</dbReference>